<evidence type="ECO:0000256" key="3">
    <source>
        <dbReference type="SAM" id="MobiDB-lite"/>
    </source>
</evidence>
<feature type="compositionally biased region" description="Acidic residues" evidence="3">
    <location>
        <begin position="121"/>
        <end position="133"/>
    </location>
</feature>
<dbReference type="GO" id="GO:0003723">
    <property type="term" value="F:RNA binding"/>
    <property type="evidence" value="ECO:0007669"/>
    <property type="project" value="UniProtKB-UniRule"/>
</dbReference>
<evidence type="ECO:0000313" key="5">
    <source>
        <dbReference type="EMBL" id="KAJ8476569.1"/>
    </source>
</evidence>
<dbReference type="PROSITE" id="PS50084">
    <property type="entry name" value="KH_TYPE_1"/>
    <property type="match status" value="4"/>
</dbReference>
<comment type="caution">
    <text evidence="5">The sequence shown here is derived from an EMBL/GenBank/DDBJ whole genome shotgun (WGS) entry which is preliminary data.</text>
</comment>
<gene>
    <name evidence="5" type="ORF">OPV22_020296</name>
</gene>
<dbReference type="InterPro" id="IPR036612">
    <property type="entry name" value="KH_dom_type_1_sf"/>
</dbReference>
<dbReference type="PANTHER" id="PTHR10288">
    <property type="entry name" value="KH DOMAIN CONTAINING RNA BINDING PROTEIN"/>
    <property type="match status" value="1"/>
</dbReference>
<dbReference type="Gene3D" id="3.30.1370.10">
    <property type="entry name" value="K Homology domain, type 1"/>
    <property type="match status" value="3"/>
</dbReference>
<dbReference type="InterPro" id="IPR004088">
    <property type="entry name" value="KH_dom_type_1"/>
</dbReference>
<feature type="domain" description="K Homology" evidence="4">
    <location>
        <begin position="434"/>
        <end position="509"/>
    </location>
</feature>
<dbReference type="SUPFAM" id="SSF54791">
    <property type="entry name" value="Eukaryotic type KH-domain (KH-domain type I)"/>
    <property type="match status" value="4"/>
</dbReference>
<dbReference type="CDD" id="cd22459">
    <property type="entry name" value="KH-I_PEPPER_rpt1_like"/>
    <property type="match status" value="1"/>
</dbReference>
<keyword evidence="6" id="KW-1185">Reference proteome</keyword>
<dbReference type="InterPro" id="IPR004087">
    <property type="entry name" value="KH_dom"/>
</dbReference>
<organism evidence="5 6">
    <name type="scientific">Ensete ventricosum</name>
    <name type="common">Abyssinian banana</name>
    <name type="synonym">Musa ensete</name>
    <dbReference type="NCBI Taxonomy" id="4639"/>
    <lineage>
        <taxon>Eukaryota</taxon>
        <taxon>Viridiplantae</taxon>
        <taxon>Streptophyta</taxon>
        <taxon>Embryophyta</taxon>
        <taxon>Tracheophyta</taxon>
        <taxon>Spermatophyta</taxon>
        <taxon>Magnoliopsida</taxon>
        <taxon>Liliopsida</taxon>
        <taxon>Zingiberales</taxon>
        <taxon>Musaceae</taxon>
        <taxon>Ensete</taxon>
    </lineage>
</organism>
<feature type="region of interest" description="Disordered" evidence="3">
    <location>
        <begin position="1"/>
        <end position="32"/>
    </location>
</feature>
<dbReference type="Pfam" id="PF00013">
    <property type="entry name" value="KH_1"/>
    <property type="match status" value="3"/>
</dbReference>
<feature type="domain" description="K Homology" evidence="4">
    <location>
        <begin position="193"/>
        <end position="268"/>
    </location>
</feature>
<feature type="region of interest" description="Disordered" evidence="3">
    <location>
        <begin position="271"/>
        <end position="314"/>
    </location>
</feature>
<proteinExistence type="predicted"/>
<evidence type="ECO:0000313" key="6">
    <source>
        <dbReference type="Proteomes" id="UP001222027"/>
    </source>
</evidence>
<dbReference type="EMBL" id="JAQQAF010000006">
    <property type="protein sequence ID" value="KAJ8476569.1"/>
    <property type="molecule type" value="Genomic_DNA"/>
</dbReference>
<protein>
    <recommendedName>
        <fullName evidence="4">K Homology domain-containing protein</fullName>
    </recommendedName>
</protein>
<name>A0AAV8Q9Y4_ENSVE</name>
<evidence type="ECO:0000259" key="4">
    <source>
        <dbReference type="SMART" id="SM00322"/>
    </source>
</evidence>
<feature type="compositionally biased region" description="Pro residues" evidence="3">
    <location>
        <begin position="20"/>
        <end position="32"/>
    </location>
</feature>
<evidence type="ECO:0000256" key="1">
    <source>
        <dbReference type="ARBA" id="ARBA00022737"/>
    </source>
</evidence>
<dbReference type="CDD" id="cd22460">
    <property type="entry name" value="KH-I_PEPPER_rpt2_like"/>
    <property type="match status" value="2"/>
</dbReference>
<keyword evidence="2" id="KW-0694">RNA-binding</keyword>
<keyword evidence="1" id="KW-0677">Repeat</keyword>
<dbReference type="Gene3D" id="3.30.310.210">
    <property type="match status" value="1"/>
</dbReference>
<reference evidence="5 6" key="1">
    <citation type="submission" date="2022-12" db="EMBL/GenBank/DDBJ databases">
        <title>Chromosome-scale assembly of the Ensete ventricosum genome.</title>
        <authorList>
            <person name="Dussert Y."/>
            <person name="Stocks J."/>
            <person name="Wendawek A."/>
            <person name="Woldeyes F."/>
            <person name="Nichols R.A."/>
            <person name="Borrell J.S."/>
        </authorList>
    </citation>
    <scope>NUCLEOTIDE SEQUENCE [LARGE SCALE GENOMIC DNA]</scope>
    <source>
        <strain evidence="6">cv. Maze</strain>
        <tissue evidence="5">Seeds</tissue>
    </source>
</reference>
<dbReference type="Proteomes" id="UP001222027">
    <property type="component" value="Unassembled WGS sequence"/>
</dbReference>
<evidence type="ECO:0000256" key="2">
    <source>
        <dbReference type="PROSITE-ProRule" id="PRU00117"/>
    </source>
</evidence>
<sequence length="710" mass="77539">MDHSASSFSEMWRYDRRHLPPPSSRAEPPPLPVAYKHMAFPFLPSKRPYERNPLEPNGRGKWQKTGPSITQQNQLKVPPARIRQETGAKIRLEETVPGCDERVIVVTGLEKDAELGNEQSKEDDEETGTDDGGDNSQEITENIEGTKDSSPVESSKFDGVPSSVVKALLLVFERIIEGEAENDDEDEANKKLSNVSARLLVLSNQVGCLLGKGGSVIKQMSADSGAQIRILPRDKLPLCASQQDEIVQLTGGVESVKKALHLVAQQLLDNPPRERDLFPPVGSSGPSSHPFASGPRPEGLPPLNYHHPLQGPPFSNRPHHIADFHPSIGPPFPKFHESGPPLQPQLSPELITYRLFCSSDKVGSVIGKGGNIVKGLQNDTGCEIKVLETTPESDERIIVISGLAHPSDRIAPVQDAVLRVQHRLVIAVPDAKDSTVLSRLLVASNQTGCLLGKGGAIIAEMRKLSGAHIRILGKDQIPKGVPENDEVVQISGEFGAVQEALLQITSRLKHHVFRDKLSAMNPNVPPAFIEQLPPYGLYMGRRESSPSRLYPNLPPFQKDPVGRPFEERSAFAHPVHGLGIPPLGIERPAPWLPQGMRDVGGPMPLPDYPGGVPQRRMSGYASGSQPVPITSVDVVVPRSLVPSIYGEDGGCLRHIREISEAKITITEPRPEATETNPPNPEPIKKLQGRTCLQNRDFKVSYQSNKSMAFF</sequence>
<accession>A0AAV8Q9Y4</accession>
<dbReference type="SMART" id="SM00322">
    <property type="entry name" value="KH"/>
    <property type="match status" value="4"/>
</dbReference>
<feature type="domain" description="K Homology" evidence="4">
    <location>
        <begin position="349"/>
        <end position="422"/>
    </location>
</feature>
<feature type="region of interest" description="Disordered" evidence="3">
    <location>
        <begin position="46"/>
        <end position="81"/>
    </location>
</feature>
<feature type="domain" description="K Homology" evidence="4">
    <location>
        <begin position="628"/>
        <end position="695"/>
    </location>
</feature>
<feature type="compositionally biased region" description="Polar residues" evidence="3">
    <location>
        <begin position="65"/>
        <end position="75"/>
    </location>
</feature>
<feature type="region of interest" description="Disordered" evidence="3">
    <location>
        <begin position="110"/>
        <end position="158"/>
    </location>
</feature>
<dbReference type="AlphaFoldDB" id="A0AAV8Q9Y4"/>
<feature type="compositionally biased region" description="Low complexity" evidence="3">
    <location>
        <begin position="279"/>
        <end position="290"/>
    </location>
</feature>